<dbReference type="AlphaFoldDB" id="A0A2T5MIX0"/>
<comment type="function">
    <text evidence="5 6">Responsible for the release of ribosomes from messenger RNA at the termination of protein biosynthesis. May increase the efficiency of translation by recycling ribosomes from one round of translation to another.</text>
</comment>
<dbReference type="InterPro" id="IPR023584">
    <property type="entry name" value="Ribosome_recyc_fac_dom"/>
</dbReference>
<dbReference type="EMBL" id="QANS01000002">
    <property type="protein sequence ID" value="PTU32522.1"/>
    <property type="molecule type" value="Genomic_DNA"/>
</dbReference>
<evidence type="ECO:0000256" key="2">
    <source>
        <dbReference type="ARBA" id="ARBA00005912"/>
    </source>
</evidence>
<dbReference type="CDD" id="cd00520">
    <property type="entry name" value="RRF"/>
    <property type="match status" value="1"/>
</dbReference>
<dbReference type="PANTHER" id="PTHR20982:SF3">
    <property type="entry name" value="MITOCHONDRIAL RIBOSOME RECYCLING FACTOR PSEUDO 1"/>
    <property type="match status" value="1"/>
</dbReference>
<dbReference type="OrthoDB" id="9804006at2"/>
<protein>
    <recommendedName>
        <fullName evidence="6">Ribosome-recycling factor</fullName>
        <shortName evidence="6">RRF</shortName>
    </recommendedName>
    <alternativeName>
        <fullName evidence="6">Ribosome-releasing factor</fullName>
    </alternativeName>
</protein>
<comment type="similarity">
    <text evidence="2 6">Belongs to the RRF family.</text>
</comment>
<accession>A0A2T5MIX0</accession>
<dbReference type="SUPFAM" id="SSF55194">
    <property type="entry name" value="Ribosome recycling factor, RRF"/>
    <property type="match status" value="1"/>
</dbReference>
<evidence type="ECO:0000256" key="6">
    <source>
        <dbReference type="HAMAP-Rule" id="MF_00040"/>
    </source>
</evidence>
<feature type="domain" description="Ribosome recycling factor" evidence="7">
    <location>
        <begin position="20"/>
        <end position="183"/>
    </location>
</feature>
<comment type="caution">
    <text evidence="8">The sequence shown here is derived from an EMBL/GenBank/DDBJ whole genome shotgun (WGS) entry which is preliminary data.</text>
</comment>
<gene>
    <name evidence="6" type="primary">frr</name>
    <name evidence="8" type="ORF">CJD38_05760</name>
</gene>
<keyword evidence="9" id="KW-1185">Reference proteome</keyword>
<reference evidence="8 9" key="1">
    <citation type="submission" date="2018-04" db="EMBL/GenBank/DDBJ databases">
        <title>Novel species isolated from glacier.</title>
        <authorList>
            <person name="Liu Q."/>
            <person name="Xin Y.-H."/>
        </authorList>
    </citation>
    <scope>NUCLEOTIDE SEQUENCE [LARGE SCALE GENOMIC DNA]</scope>
    <source>
        <strain evidence="8 9">GT1R17</strain>
    </source>
</reference>
<evidence type="ECO:0000313" key="9">
    <source>
        <dbReference type="Proteomes" id="UP000244248"/>
    </source>
</evidence>
<sequence length="185" mass="20496">MVNKIKADATARMQKCLDNLKTQLTKLRTGRANPALLDHVRVDFYGSEVPISQAAQVTVEDARTISITPYDKTLLGLIEKAILASDLGLTPNTAGTTIRINMPPLTEERRRELTKVVKTEAEEAKIAIRNVRRDANQAVKDLGKAKTITTDEEKRAESDIQKLTDQHVAKVDETAATKEKDLMAM</sequence>
<organism evidence="8 9">
    <name type="scientific">Stenotrophobium rhamnosiphilum</name>
    <dbReference type="NCBI Taxonomy" id="2029166"/>
    <lineage>
        <taxon>Bacteria</taxon>
        <taxon>Pseudomonadati</taxon>
        <taxon>Pseudomonadota</taxon>
        <taxon>Gammaproteobacteria</taxon>
        <taxon>Nevskiales</taxon>
        <taxon>Nevskiaceae</taxon>
        <taxon>Stenotrophobium</taxon>
    </lineage>
</organism>
<dbReference type="Pfam" id="PF01765">
    <property type="entry name" value="RRF"/>
    <property type="match status" value="1"/>
</dbReference>
<evidence type="ECO:0000256" key="1">
    <source>
        <dbReference type="ARBA" id="ARBA00004496"/>
    </source>
</evidence>
<dbReference type="NCBIfam" id="TIGR00496">
    <property type="entry name" value="frr"/>
    <property type="match status" value="1"/>
</dbReference>
<dbReference type="PANTHER" id="PTHR20982">
    <property type="entry name" value="RIBOSOME RECYCLING FACTOR"/>
    <property type="match status" value="1"/>
</dbReference>
<dbReference type="GO" id="GO:0002184">
    <property type="term" value="P:cytoplasmic translational termination"/>
    <property type="evidence" value="ECO:0007669"/>
    <property type="project" value="TreeGrafter"/>
</dbReference>
<keyword evidence="3 6" id="KW-0963">Cytoplasm</keyword>
<dbReference type="InterPro" id="IPR002661">
    <property type="entry name" value="Ribosome_recyc_fac"/>
</dbReference>
<dbReference type="GO" id="GO:0043023">
    <property type="term" value="F:ribosomal large subunit binding"/>
    <property type="evidence" value="ECO:0007669"/>
    <property type="project" value="TreeGrafter"/>
</dbReference>
<proteinExistence type="inferred from homology"/>
<dbReference type="Proteomes" id="UP000244248">
    <property type="component" value="Unassembled WGS sequence"/>
</dbReference>
<dbReference type="Gene3D" id="3.30.1360.40">
    <property type="match status" value="1"/>
</dbReference>
<evidence type="ECO:0000256" key="3">
    <source>
        <dbReference type="ARBA" id="ARBA00022490"/>
    </source>
</evidence>
<evidence type="ECO:0000259" key="7">
    <source>
        <dbReference type="Pfam" id="PF01765"/>
    </source>
</evidence>
<dbReference type="FunFam" id="3.30.1360.40:FF:000001">
    <property type="entry name" value="Ribosome-recycling factor"/>
    <property type="match status" value="1"/>
</dbReference>
<evidence type="ECO:0000256" key="4">
    <source>
        <dbReference type="ARBA" id="ARBA00022917"/>
    </source>
</evidence>
<dbReference type="GO" id="GO:0005829">
    <property type="term" value="C:cytosol"/>
    <property type="evidence" value="ECO:0007669"/>
    <property type="project" value="GOC"/>
</dbReference>
<keyword evidence="4 6" id="KW-0648">Protein biosynthesis</keyword>
<name>A0A2T5MIX0_9GAMM</name>
<dbReference type="FunFam" id="1.10.132.20:FF:000001">
    <property type="entry name" value="Ribosome-recycling factor"/>
    <property type="match status" value="1"/>
</dbReference>
<dbReference type="HAMAP" id="MF_00040">
    <property type="entry name" value="RRF"/>
    <property type="match status" value="1"/>
</dbReference>
<comment type="subcellular location">
    <subcellularLocation>
        <location evidence="1 6">Cytoplasm</location>
    </subcellularLocation>
</comment>
<dbReference type="InterPro" id="IPR036191">
    <property type="entry name" value="RRF_sf"/>
</dbReference>
<evidence type="ECO:0000256" key="5">
    <source>
        <dbReference type="ARBA" id="ARBA00025050"/>
    </source>
</evidence>
<dbReference type="Gene3D" id="1.10.132.20">
    <property type="entry name" value="Ribosome-recycling factor"/>
    <property type="match status" value="1"/>
</dbReference>
<dbReference type="RefSeq" id="WP_107939717.1">
    <property type="nucleotide sequence ID" value="NZ_QANS01000002.1"/>
</dbReference>
<evidence type="ECO:0000313" key="8">
    <source>
        <dbReference type="EMBL" id="PTU32522.1"/>
    </source>
</evidence>